<evidence type="ECO:0000313" key="3">
    <source>
        <dbReference type="EMBL" id="RJX75741.1"/>
    </source>
</evidence>
<sequence>MQNSELNDYWNRVGLVNSEFIQNGEKSLQFLKIIHQAQHRHIPFENFDIVLGNEVKISAKNMQDKLLSQQRGGYCFELNGLLLDVLQTIGFSVRPLLGRVHLSGEPSGRTHQISLVELEGEQWIVDAGFGSQTPREPIPLVLNQEFSTDLQVFRIIESRQFGVMLQVKDQQDWQDLYSLDLAYVCQADIEMGNYFTSTNSKSVFTGSRIAAKPTKNGIVTLLNSTLKVTSNGVVEETILPDDERYVEALEQYFGIVLNHTYQDFKF</sequence>
<dbReference type="RefSeq" id="WP_120029491.1">
    <property type="nucleotide sequence ID" value="NZ_QVMU01000001.1"/>
</dbReference>
<dbReference type="EMBL" id="QVMU01000001">
    <property type="protein sequence ID" value="RJX75741.1"/>
    <property type="molecule type" value="Genomic_DNA"/>
</dbReference>
<dbReference type="Proteomes" id="UP000273252">
    <property type="component" value="Unassembled WGS sequence"/>
</dbReference>
<evidence type="ECO:0000256" key="2">
    <source>
        <dbReference type="RuleBase" id="RU003452"/>
    </source>
</evidence>
<name>A0A3A6RGA1_9VIBR</name>
<keyword evidence="3" id="KW-0808">Transferase</keyword>
<comment type="caution">
    <text evidence="3">The sequence shown here is derived from an EMBL/GenBank/DDBJ whole genome shotgun (WGS) entry which is preliminary data.</text>
</comment>
<gene>
    <name evidence="3" type="ORF">DZ860_03450</name>
</gene>
<proteinExistence type="inferred from homology"/>
<dbReference type="InterPro" id="IPR038765">
    <property type="entry name" value="Papain-like_cys_pep_sf"/>
</dbReference>
<comment type="similarity">
    <text evidence="1 2">Belongs to the arylamine N-acetyltransferase family.</text>
</comment>
<protein>
    <submittedName>
        <fullName evidence="3">Arylamine N-acetyltransferase</fullName>
    </submittedName>
</protein>
<dbReference type="GO" id="GO:0016407">
    <property type="term" value="F:acetyltransferase activity"/>
    <property type="evidence" value="ECO:0007669"/>
    <property type="project" value="InterPro"/>
</dbReference>
<dbReference type="OrthoDB" id="7181050at2"/>
<dbReference type="InterPro" id="IPR001447">
    <property type="entry name" value="Arylamine_N-AcTrfase"/>
</dbReference>
<dbReference type="PRINTS" id="PR01543">
    <property type="entry name" value="ANATRNSFRASE"/>
</dbReference>
<organism evidence="3 4">
    <name type="scientific">Vibrio sinensis</name>
    <dbReference type="NCBI Taxonomy" id="2302434"/>
    <lineage>
        <taxon>Bacteria</taxon>
        <taxon>Pseudomonadati</taxon>
        <taxon>Pseudomonadota</taxon>
        <taxon>Gammaproteobacteria</taxon>
        <taxon>Vibrionales</taxon>
        <taxon>Vibrionaceae</taxon>
        <taxon>Vibrio</taxon>
    </lineage>
</organism>
<dbReference type="Gene3D" id="2.40.128.150">
    <property type="entry name" value="Cysteine proteinases"/>
    <property type="match status" value="1"/>
</dbReference>
<dbReference type="Pfam" id="PF00797">
    <property type="entry name" value="Acetyltransf_2"/>
    <property type="match status" value="1"/>
</dbReference>
<dbReference type="PANTHER" id="PTHR11786">
    <property type="entry name" value="N-HYDROXYARYLAMINE O-ACETYLTRANSFERASE"/>
    <property type="match status" value="1"/>
</dbReference>
<accession>A0A3A6RGA1</accession>
<dbReference type="SUPFAM" id="SSF54001">
    <property type="entry name" value="Cysteine proteinases"/>
    <property type="match status" value="1"/>
</dbReference>
<dbReference type="Gene3D" id="3.30.2140.10">
    <property type="entry name" value="Arylamine N-acetyltransferase"/>
    <property type="match status" value="1"/>
</dbReference>
<keyword evidence="4" id="KW-1185">Reference proteome</keyword>
<dbReference type="AlphaFoldDB" id="A0A3A6RGA1"/>
<dbReference type="PANTHER" id="PTHR11786:SF0">
    <property type="entry name" value="ARYLAMINE N-ACETYLTRANSFERASE 4-RELATED"/>
    <property type="match status" value="1"/>
</dbReference>
<evidence type="ECO:0000256" key="1">
    <source>
        <dbReference type="ARBA" id="ARBA00006547"/>
    </source>
</evidence>
<evidence type="ECO:0000313" key="4">
    <source>
        <dbReference type="Proteomes" id="UP000273252"/>
    </source>
</evidence>
<reference evidence="3 4" key="1">
    <citation type="submission" date="2018-08" db="EMBL/GenBank/DDBJ databases">
        <title>Vibrio isolated from the Eastern China Marginal Seas.</title>
        <authorList>
            <person name="Li Y."/>
        </authorList>
    </citation>
    <scope>NUCLEOTIDE SEQUENCE [LARGE SCALE GENOMIC DNA]</scope>
    <source>
        <strain evidence="3 4">BEI233</strain>
    </source>
</reference>